<organism evidence="2 3">
    <name type="scientific">Cellulomonas rhizosphaerae</name>
    <dbReference type="NCBI Taxonomy" id="2293719"/>
    <lineage>
        <taxon>Bacteria</taxon>
        <taxon>Bacillati</taxon>
        <taxon>Actinomycetota</taxon>
        <taxon>Actinomycetes</taxon>
        <taxon>Micrococcales</taxon>
        <taxon>Cellulomonadaceae</taxon>
        <taxon>Cellulomonas</taxon>
    </lineage>
</organism>
<feature type="transmembrane region" description="Helical" evidence="1">
    <location>
        <begin position="6"/>
        <end position="32"/>
    </location>
</feature>
<sequence>MIDPVLALVAPMSVLALAALTLGGLNAFQAVAGKRLSKEPSMRSDAVMRRQSATAGVVLVALSVLLMAMLGAMLTVR</sequence>
<reference evidence="2 3" key="1">
    <citation type="submission" date="2018-08" db="EMBL/GenBank/DDBJ databases">
        <title>Cellulomonas rhizosphaerae sp. nov., a novel actinomycete isolated from soil.</title>
        <authorList>
            <person name="Tian Y."/>
        </authorList>
    </citation>
    <scope>NUCLEOTIDE SEQUENCE [LARGE SCALE GENOMIC DNA]</scope>
    <source>
        <strain evidence="2 3">NEAU-TCZ24</strain>
    </source>
</reference>
<evidence type="ECO:0000256" key="1">
    <source>
        <dbReference type="SAM" id="Phobius"/>
    </source>
</evidence>
<gene>
    <name evidence="2" type="ORF">D1825_11010</name>
</gene>
<dbReference type="Proteomes" id="UP000283374">
    <property type="component" value="Unassembled WGS sequence"/>
</dbReference>
<keyword evidence="1" id="KW-1133">Transmembrane helix</keyword>
<feature type="transmembrane region" description="Helical" evidence="1">
    <location>
        <begin position="53"/>
        <end position="74"/>
    </location>
</feature>
<keyword evidence="3" id="KW-1185">Reference proteome</keyword>
<evidence type="ECO:0000313" key="2">
    <source>
        <dbReference type="EMBL" id="RHA39942.1"/>
    </source>
</evidence>
<evidence type="ECO:0000313" key="3">
    <source>
        <dbReference type="Proteomes" id="UP000283374"/>
    </source>
</evidence>
<protein>
    <submittedName>
        <fullName evidence="2">Uncharacterized protein</fullName>
    </submittedName>
</protein>
<comment type="caution">
    <text evidence="2">The sequence shown here is derived from an EMBL/GenBank/DDBJ whole genome shotgun (WGS) entry which is preliminary data.</text>
</comment>
<accession>A0A413RKR6</accession>
<keyword evidence="1" id="KW-0812">Transmembrane</keyword>
<keyword evidence="1" id="KW-0472">Membrane</keyword>
<dbReference type="RefSeq" id="WP_118767473.1">
    <property type="nucleotide sequence ID" value="NZ_QWKP01000200.1"/>
</dbReference>
<dbReference type="EMBL" id="QWKP01000200">
    <property type="protein sequence ID" value="RHA39942.1"/>
    <property type="molecule type" value="Genomic_DNA"/>
</dbReference>
<proteinExistence type="predicted"/>
<name>A0A413RKR6_9CELL</name>
<dbReference type="AlphaFoldDB" id="A0A413RKR6"/>